<feature type="domain" description="Aminotransferase class I/classII large" evidence="19">
    <location>
        <begin position="530"/>
        <end position="584"/>
    </location>
</feature>
<dbReference type="InterPro" id="IPR031595">
    <property type="entry name" value="PRORP_C"/>
</dbReference>
<keyword evidence="23" id="KW-1185">Reference proteome</keyword>
<keyword evidence="12" id="KW-0677">Repeat</keyword>
<dbReference type="GO" id="GO:0001682">
    <property type="term" value="P:tRNA 5'-leader removal"/>
    <property type="evidence" value="ECO:0007669"/>
    <property type="project" value="TreeGrafter"/>
</dbReference>
<comment type="subunit">
    <text evidence="5">Homodimer.</text>
</comment>
<evidence type="ECO:0000259" key="20">
    <source>
        <dbReference type="Pfam" id="PF16953"/>
    </source>
</evidence>
<comment type="cofactor">
    <cofactor evidence="3">
        <name>Mg(2+)</name>
        <dbReference type="ChEBI" id="CHEBI:18420"/>
    </cofactor>
</comment>
<evidence type="ECO:0000313" key="22">
    <source>
        <dbReference type="EMBL" id="KAJ8568878.1"/>
    </source>
</evidence>
<dbReference type="InterPro" id="IPR015424">
    <property type="entry name" value="PyrdxlP-dep_Trfase"/>
</dbReference>
<dbReference type="EMBL" id="JAJAGQ010000003">
    <property type="protein sequence ID" value="KAJ8568878.1"/>
    <property type="molecule type" value="Genomic_DNA"/>
</dbReference>
<dbReference type="EC" id="3.1.26.5" evidence="6"/>
<evidence type="ECO:0000256" key="13">
    <source>
        <dbReference type="ARBA" id="ARBA00022801"/>
    </source>
</evidence>
<dbReference type="InterPro" id="IPR000796">
    <property type="entry name" value="Asp_trans"/>
</dbReference>
<comment type="cofactor">
    <cofactor evidence="2">
        <name>pyridoxal 5'-phosphate</name>
        <dbReference type="ChEBI" id="CHEBI:597326"/>
    </cofactor>
</comment>
<evidence type="ECO:0000256" key="5">
    <source>
        <dbReference type="ARBA" id="ARBA00011738"/>
    </source>
</evidence>
<dbReference type="Pfam" id="PF00155">
    <property type="entry name" value="Aminotran_1_2"/>
    <property type="match status" value="1"/>
</dbReference>
<evidence type="ECO:0000313" key="23">
    <source>
        <dbReference type="Proteomes" id="UP001152561"/>
    </source>
</evidence>
<dbReference type="GO" id="GO:0008483">
    <property type="term" value="F:transaminase activity"/>
    <property type="evidence" value="ECO:0007669"/>
    <property type="project" value="UniProtKB-KW"/>
</dbReference>
<dbReference type="OrthoDB" id="46913at2759"/>
<dbReference type="InterPro" id="IPR011990">
    <property type="entry name" value="TPR-like_helical_dom_sf"/>
</dbReference>
<name>A0A9Q1MYE5_9SOLA</name>
<evidence type="ECO:0000256" key="15">
    <source>
        <dbReference type="ARBA" id="ARBA00022842"/>
    </source>
</evidence>
<dbReference type="GO" id="GO:0006520">
    <property type="term" value="P:amino acid metabolic process"/>
    <property type="evidence" value="ECO:0007669"/>
    <property type="project" value="InterPro"/>
</dbReference>
<dbReference type="FunFam" id="1.25.40.10:FF:003531">
    <property type="entry name" value="Uncharacterized protein"/>
    <property type="match status" value="1"/>
</dbReference>
<evidence type="ECO:0000256" key="11">
    <source>
        <dbReference type="ARBA" id="ARBA00022723"/>
    </source>
</evidence>
<dbReference type="GO" id="GO:0030170">
    <property type="term" value="F:pyridoxal phosphate binding"/>
    <property type="evidence" value="ECO:0007669"/>
    <property type="project" value="InterPro"/>
</dbReference>
<dbReference type="Gene3D" id="3.40.50.11980">
    <property type="match status" value="1"/>
</dbReference>
<dbReference type="Pfam" id="PF16953">
    <property type="entry name" value="PRORP"/>
    <property type="match status" value="2"/>
</dbReference>
<comment type="catalytic activity">
    <reaction evidence="1">
        <text>Endonucleolytic cleavage of RNA, removing 5'-extranucleotides from tRNA precursor.</text>
        <dbReference type="EC" id="3.1.26.5"/>
    </reaction>
</comment>
<comment type="catalytic activity">
    <reaction evidence="17">
        <text>L-aspartate + 2-oxoglutarate = oxaloacetate + L-glutamate</text>
        <dbReference type="Rhea" id="RHEA:21824"/>
        <dbReference type="ChEBI" id="CHEBI:16452"/>
        <dbReference type="ChEBI" id="CHEBI:16810"/>
        <dbReference type="ChEBI" id="CHEBI:29985"/>
        <dbReference type="ChEBI" id="CHEBI:29991"/>
        <dbReference type="EC" id="2.6.1.1"/>
    </reaction>
</comment>
<evidence type="ECO:0000256" key="16">
    <source>
        <dbReference type="ARBA" id="ARBA00022898"/>
    </source>
</evidence>
<keyword evidence="16" id="KW-0663">Pyridoxal phosphate</keyword>
<dbReference type="Proteomes" id="UP001152561">
    <property type="component" value="Unassembled WGS sequence"/>
</dbReference>
<dbReference type="GO" id="GO:0004526">
    <property type="term" value="F:ribonuclease P activity"/>
    <property type="evidence" value="ECO:0007669"/>
    <property type="project" value="UniProtKB-EC"/>
</dbReference>
<evidence type="ECO:0000256" key="2">
    <source>
        <dbReference type="ARBA" id="ARBA00001933"/>
    </source>
</evidence>
<feature type="domain" description="PROP1-like PPR" evidence="21">
    <location>
        <begin position="6"/>
        <end position="66"/>
    </location>
</feature>
<evidence type="ECO:0000256" key="3">
    <source>
        <dbReference type="ARBA" id="ARBA00001946"/>
    </source>
</evidence>
<dbReference type="InterPro" id="IPR004839">
    <property type="entry name" value="Aminotransferase_I/II_large"/>
</dbReference>
<keyword evidence="9" id="KW-0819">tRNA processing</keyword>
<evidence type="ECO:0000256" key="12">
    <source>
        <dbReference type="ARBA" id="ARBA00022737"/>
    </source>
</evidence>
<keyword evidence="15" id="KW-0460">Magnesium</keyword>
<feature type="region of interest" description="Disordered" evidence="18">
    <location>
        <begin position="496"/>
        <end position="523"/>
    </location>
</feature>
<feature type="domain" description="PRORP" evidence="20">
    <location>
        <begin position="277"/>
        <end position="405"/>
    </location>
</feature>
<reference evidence="23" key="1">
    <citation type="journal article" date="2023" name="Proc. Natl. Acad. Sci. U.S.A.">
        <title>Genomic and structural basis for evolution of tropane alkaloid biosynthesis.</title>
        <authorList>
            <person name="Wanga Y.-J."/>
            <person name="Taina T."/>
            <person name="Yua J.-Y."/>
            <person name="Lia J."/>
            <person name="Xua B."/>
            <person name="Chenc J."/>
            <person name="D'Auriad J.C."/>
            <person name="Huanga J.-P."/>
            <person name="Huanga S.-X."/>
        </authorList>
    </citation>
    <scope>NUCLEOTIDE SEQUENCE [LARGE SCALE GENOMIC DNA]</scope>
    <source>
        <strain evidence="23">cv. KIB-2019</strain>
    </source>
</reference>
<evidence type="ECO:0000256" key="9">
    <source>
        <dbReference type="ARBA" id="ARBA00022694"/>
    </source>
</evidence>
<evidence type="ECO:0000259" key="19">
    <source>
        <dbReference type="Pfam" id="PF00155"/>
    </source>
</evidence>
<dbReference type="PANTHER" id="PTHR13547:SF7">
    <property type="entry name" value="RIBONUCLEASE P"/>
    <property type="match status" value="1"/>
</dbReference>
<accession>A0A9Q1MYE5</accession>
<keyword evidence="11" id="KW-0479">Metal-binding</keyword>
<keyword evidence="14" id="KW-0862">Zinc</keyword>
<comment type="caution">
    <text evidence="22">The sequence shown here is derived from an EMBL/GenBank/DDBJ whole genome shotgun (WGS) entry which is preliminary data.</text>
</comment>
<protein>
    <recommendedName>
        <fullName evidence="6">ribonuclease P</fullName>
        <ecNumber evidence="6">3.1.26.5</ecNumber>
    </recommendedName>
</protein>
<evidence type="ECO:0000256" key="6">
    <source>
        <dbReference type="ARBA" id="ARBA00012179"/>
    </source>
</evidence>
<dbReference type="AlphaFoldDB" id="A0A9Q1MYE5"/>
<feature type="domain" description="PROP1-like PPR" evidence="21">
    <location>
        <begin position="179"/>
        <end position="235"/>
    </location>
</feature>
<gene>
    <name evidence="22" type="ORF">K7X08_032575</name>
</gene>
<evidence type="ECO:0000256" key="1">
    <source>
        <dbReference type="ARBA" id="ARBA00000928"/>
    </source>
</evidence>
<keyword evidence="13" id="KW-0378">Hydrolase</keyword>
<feature type="domain" description="PRORP" evidence="20">
    <location>
        <begin position="406"/>
        <end position="473"/>
    </location>
</feature>
<dbReference type="SUPFAM" id="SSF53383">
    <property type="entry name" value="PLP-dependent transferases"/>
    <property type="match status" value="1"/>
</dbReference>
<dbReference type="Gene3D" id="1.25.40.10">
    <property type="entry name" value="Tetratricopeptide repeat domain"/>
    <property type="match status" value="3"/>
</dbReference>
<evidence type="ECO:0000256" key="8">
    <source>
        <dbReference type="ARBA" id="ARBA00022679"/>
    </source>
</evidence>
<evidence type="ECO:0000256" key="4">
    <source>
        <dbReference type="ARBA" id="ARBA00007626"/>
    </source>
</evidence>
<evidence type="ECO:0000259" key="21">
    <source>
        <dbReference type="Pfam" id="PF17177"/>
    </source>
</evidence>
<proteinExistence type="inferred from homology"/>
<dbReference type="PRINTS" id="PR00799">
    <property type="entry name" value="TRANSAMINASE"/>
</dbReference>
<keyword evidence="7" id="KW-0032">Aminotransferase</keyword>
<organism evidence="22 23">
    <name type="scientific">Anisodus acutangulus</name>
    <dbReference type="NCBI Taxonomy" id="402998"/>
    <lineage>
        <taxon>Eukaryota</taxon>
        <taxon>Viridiplantae</taxon>
        <taxon>Streptophyta</taxon>
        <taxon>Embryophyta</taxon>
        <taxon>Tracheophyta</taxon>
        <taxon>Spermatophyta</taxon>
        <taxon>Magnoliopsida</taxon>
        <taxon>eudicotyledons</taxon>
        <taxon>Gunneridae</taxon>
        <taxon>Pentapetalae</taxon>
        <taxon>asterids</taxon>
        <taxon>lamiids</taxon>
        <taxon>Solanales</taxon>
        <taxon>Solanaceae</taxon>
        <taxon>Solanoideae</taxon>
        <taxon>Hyoscyameae</taxon>
        <taxon>Anisodus</taxon>
    </lineage>
</organism>
<dbReference type="GO" id="GO:0046872">
    <property type="term" value="F:metal ion binding"/>
    <property type="evidence" value="ECO:0007669"/>
    <property type="project" value="UniProtKB-KW"/>
</dbReference>
<dbReference type="Pfam" id="PF17177">
    <property type="entry name" value="PPR_long"/>
    <property type="match status" value="2"/>
</dbReference>
<dbReference type="InterPro" id="IPR015421">
    <property type="entry name" value="PyrdxlP-dep_Trfase_major"/>
</dbReference>
<evidence type="ECO:0000256" key="10">
    <source>
        <dbReference type="ARBA" id="ARBA00022722"/>
    </source>
</evidence>
<evidence type="ECO:0000256" key="7">
    <source>
        <dbReference type="ARBA" id="ARBA00022576"/>
    </source>
</evidence>
<sequence length="648" mass="72234">MEKESKKSKIDSPGATLRIGLDMCSNRGDVLGAIRLYELAVLQGIVMGQYHYAVLPYLCSSAATGVVHPAKSGSGNGTLNSLEVNQDVVEHDSDGTTISSNLLSDSHPQTLDEFVQLIKTSAKASSVRSVEHEDYGINVSEDVKHYALTRGFEISEKMCSEKVQMNEATLTSVARMAMALGNEEPELEALLKVSIEASRSDKVYYLLHKLRAGVRQVLRSTADLIEKWFNSKVASRVGKRKWDERSILEAIKNGGGGWHGQGWLGNGKWTVSRAFVGSDGCCKCCAEKLVTIDLDPEETEKFANSVASIAAHRDKFELPEISIPRWLDYYGPFEAVIDGANVGLYSQRKFRPSKMLPSEKWPLIVLHSRRITGDKMDEPFNRALVEKWKNADAIYATPTGSNDDWDHLFQLLGNDFFAKWKEWHQVHFSFYETGPMFHMPPPCSVVIQESEKGHWHVPIVSQLESEEERAWLCIRRANSTIANQDSASVDISKNVAATHPPHNKGDAKSSMRRKNQVKVTGKTHGSHSLGLLDDLAAAPAGAIVLLHACAHNAIGVDPTVDQWEKIRQLIRFKGLLPFFDSAYQLANNSGDKLVIHSNFGLQRCRCCKKSRKPAKADYQANVLKFNNSWCVCCCYYTRGQTNVRRMDS</sequence>
<keyword evidence="10" id="KW-0540">Nuclease</keyword>
<evidence type="ECO:0000256" key="14">
    <source>
        <dbReference type="ARBA" id="ARBA00022833"/>
    </source>
</evidence>
<comment type="similarity">
    <text evidence="4">Belongs to the PPR family. P subfamily.</text>
</comment>
<dbReference type="Gene3D" id="3.40.640.10">
    <property type="entry name" value="Type I PLP-dependent aspartate aminotransferase-like (Major domain)"/>
    <property type="match status" value="1"/>
</dbReference>
<dbReference type="PANTHER" id="PTHR13547">
    <property type="match status" value="1"/>
</dbReference>
<dbReference type="InterPro" id="IPR033443">
    <property type="entry name" value="PROP1-like_PPR_dom"/>
</dbReference>
<keyword evidence="8" id="KW-0808">Transferase</keyword>
<evidence type="ECO:0000256" key="17">
    <source>
        <dbReference type="ARBA" id="ARBA00049185"/>
    </source>
</evidence>
<evidence type="ECO:0000256" key="18">
    <source>
        <dbReference type="SAM" id="MobiDB-lite"/>
    </source>
</evidence>